<dbReference type="HOGENOM" id="CLU_1512947_0_0_1"/>
<dbReference type="EnsemblPlants" id="OPUNC06G10710.1">
    <property type="protein sequence ID" value="OPUNC06G10710.1"/>
    <property type="gene ID" value="OPUNC06G10710"/>
</dbReference>
<accession>A0A0E0LAJ0</accession>
<dbReference type="Proteomes" id="UP000026962">
    <property type="component" value="Chromosome 6"/>
</dbReference>
<sequence length="178" mass="18591">MLGVLKSAAAALEERGGNDGAVEMAEVVDGDHGGGMWDAQLGGALGALANAETATVARAVLAGDGGRDSGWSARQRLGAVMATGVRAVMTTVMGDVMLQAKEVSVCALCVSSFATLAIKSGTLTPPKEQERQWVMLRKHPLGSRLNPSPFPMGGLLYKTENFGFYQDANFLFNQSSKA</sequence>
<evidence type="ECO:0000313" key="2">
    <source>
        <dbReference type="Proteomes" id="UP000026962"/>
    </source>
</evidence>
<evidence type="ECO:0000313" key="1">
    <source>
        <dbReference type="EnsemblPlants" id="OPUNC06G10710.1"/>
    </source>
</evidence>
<organism evidence="1">
    <name type="scientific">Oryza punctata</name>
    <name type="common">Red rice</name>
    <dbReference type="NCBI Taxonomy" id="4537"/>
    <lineage>
        <taxon>Eukaryota</taxon>
        <taxon>Viridiplantae</taxon>
        <taxon>Streptophyta</taxon>
        <taxon>Embryophyta</taxon>
        <taxon>Tracheophyta</taxon>
        <taxon>Spermatophyta</taxon>
        <taxon>Magnoliopsida</taxon>
        <taxon>Liliopsida</taxon>
        <taxon>Poales</taxon>
        <taxon>Poaceae</taxon>
        <taxon>BOP clade</taxon>
        <taxon>Oryzoideae</taxon>
        <taxon>Oryzeae</taxon>
        <taxon>Oryzinae</taxon>
        <taxon>Oryza</taxon>
    </lineage>
</organism>
<reference evidence="1" key="1">
    <citation type="submission" date="2015-04" db="UniProtKB">
        <authorList>
            <consortium name="EnsemblPlants"/>
        </authorList>
    </citation>
    <scope>IDENTIFICATION</scope>
</reference>
<name>A0A0E0LAJ0_ORYPU</name>
<keyword evidence="2" id="KW-1185">Reference proteome</keyword>
<dbReference type="AlphaFoldDB" id="A0A0E0LAJ0"/>
<reference evidence="1" key="2">
    <citation type="submission" date="2018-05" db="EMBL/GenBank/DDBJ databases">
        <title>OpunRS2 (Oryza punctata Reference Sequence Version 2).</title>
        <authorList>
            <person name="Zhang J."/>
            <person name="Kudrna D."/>
            <person name="Lee S."/>
            <person name="Talag J."/>
            <person name="Welchert J."/>
            <person name="Wing R.A."/>
        </authorList>
    </citation>
    <scope>NUCLEOTIDE SEQUENCE [LARGE SCALE GENOMIC DNA]</scope>
</reference>
<protein>
    <submittedName>
        <fullName evidence="1">Uncharacterized protein</fullName>
    </submittedName>
</protein>
<proteinExistence type="predicted"/>
<dbReference type="Gramene" id="OPUNC06G10710.1">
    <property type="protein sequence ID" value="OPUNC06G10710.1"/>
    <property type="gene ID" value="OPUNC06G10710"/>
</dbReference>